<evidence type="ECO:0000256" key="1">
    <source>
        <dbReference type="ARBA" id="ARBA00009792"/>
    </source>
</evidence>
<dbReference type="InterPro" id="IPR015341">
    <property type="entry name" value="Glyco_hydro_38_cen"/>
</dbReference>
<proteinExistence type="inferred from homology"/>
<dbReference type="PANTHER" id="PTHR46017">
    <property type="entry name" value="ALPHA-MANNOSIDASE 2C1"/>
    <property type="match status" value="1"/>
</dbReference>
<evidence type="ECO:0000259" key="5">
    <source>
        <dbReference type="SMART" id="SM00872"/>
    </source>
</evidence>
<name>A0ABQ3V888_9CHLR</name>
<dbReference type="Gene3D" id="2.60.40.2220">
    <property type="match status" value="1"/>
</dbReference>
<dbReference type="Pfam" id="PF17677">
    <property type="entry name" value="Glyco_hydro38C2"/>
    <property type="match status" value="1"/>
</dbReference>
<comment type="similarity">
    <text evidence="1">Belongs to the glycosyl hydrolase 38 family.</text>
</comment>
<dbReference type="SUPFAM" id="SSF88713">
    <property type="entry name" value="Glycoside hydrolase/deacetylase"/>
    <property type="match status" value="1"/>
</dbReference>
<dbReference type="SMART" id="SM00872">
    <property type="entry name" value="Alpha-mann_mid"/>
    <property type="match status" value="1"/>
</dbReference>
<evidence type="ECO:0000256" key="4">
    <source>
        <dbReference type="ARBA" id="ARBA00023295"/>
    </source>
</evidence>
<feature type="domain" description="Glycoside hydrolase family 38 central" evidence="5">
    <location>
        <begin position="503"/>
        <end position="581"/>
    </location>
</feature>
<dbReference type="Pfam" id="PF01074">
    <property type="entry name" value="Glyco_hydro_38N"/>
    <property type="match status" value="1"/>
</dbReference>
<dbReference type="Pfam" id="PF22907">
    <property type="entry name" value="Ams1-like_1st"/>
    <property type="match status" value="1"/>
</dbReference>
<dbReference type="InterPro" id="IPR041147">
    <property type="entry name" value="GH38_C"/>
</dbReference>
<dbReference type="Gene3D" id="3.20.110.10">
    <property type="entry name" value="Glycoside hydrolase 38, N terminal domain"/>
    <property type="match status" value="1"/>
</dbReference>
<dbReference type="RefSeq" id="WP_236022751.1">
    <property type="nucleotide sequence ID" value="NZ_BNJJ01000001.1"/>
</dbReference>
<keyword evidence="7" id="KW-1185">Reference proteome</keyword>
<evidence type="ECO:0000256" key="3">
    <source>
        <dbReference type="ARBA" id="ARBA00022801"/>
    </source>
</evidence>
<gene>
    <name evidence="6" type="ORF">KSZ_00390</name>
</gene>
<dbReference type="InterPro" id="IPR011330">
    <property type="entry name" value="Glyco_hydro/deAcase_b/a-brl"/>
</dbReference>
<comment type="caution">
    <text evidence="6">The sequence shown here is derived from an EMBL/GenBank/DDBJ whole genome shotgun (WGS) entry which is preliminary data.</text>
</comment>
<dbReference type="InterPro" id="IPR027291">
    <property type="entry name" value="Glyco_hydro_38_N_sf"/>
</dbReference>
<dbReference type="InterPro" id="IPR000602">
    <property type="entry name" value="Glyco_hydro_38_N"/>
</dbReference>
<dbReference type="InterPro" id="IPR054723">
    <property type="entry name" value="Ams1-like_N"/>
</dbReference>
<evidence type="ECO:0000256" key="2">
    <source>
        <dbReference type="ARBA" id="ARBA00022723"/>
    </source>
</evidence>
<evidence type="ECO:0000313" key="6">
    <source>
        <dbReference type="EMBL" id="GHO82033.1"/>
    </source>
</evidence>
<protein>
    <submittedName>
        <fullName evidence="6">Alpha-mannosidase</fullName>
    </submittedName>
</protein>
<dbReference type="PANTHER" id="PTHR46017:SF1">
    <property type="entry name" value="ALPHA-MANNOSIDASE 2C1"/>
    <property type="match status" value="1"/>
</dbReference>
<dbReference type="CDD" id="cd10789">
    <property type="entry name" value="GH38N_AMII_ER_cytosolic"/>
    <property type="match status" value="1"/>
</dbReference>
<dbReference type="InterPro" id="IPR011682">
    <property type="entry name" value="Glyco_hydro_38_C"/>
</dbReference>
<dbReference type="SUPFAM" id="SSF74650">
    <property type="entry name" value="Galactose mutarotase-like"/>
    <property type="match status" value="1"/>
</dbReference>
<accession>A0ABQ3V888</accession>
<keyword evidence="3" id="KW-0378">Hydrolase</keyword>
<dbReference type="Gene3D" id="1.20.1270.50">
    <property type="entry name" value="Glycoside hydrolase family 38, central domain"/>
    <property type="match status" value="1"/>
</dbReference>
<dbReference type="EMBL" id="BNJJ01000001">
    <property type="protein sequence ID" value="GHO82033.1"/>
    <property type="molecule type" value="Genomic_DNA"/>
</dbReference>
<keyword evidence="2" id="KW-0479">Metal-binding</keyword>
<dbReference type="InterPro" id="IPR037094">
    <property type="entry name" value="Glyco_hydro_38_cen_sf"/>
</dbReference>
<dbReference type="Pfam" id="PF07748">
    <property type="entry name" value="Glyco_hydro_38C"/>
    <property type="match status" value="1"/>
</dbReference>
<organism evidence="6 7">
    <name type="scientific">Dictyobacter formicarum</name>
    <dbReference type="NCBI Taxonomy" id="2778368"/>
    <lineage>
        <taxon>Bacteria</taxon>
        <taxon>Bacillati</taxon>
        <taxon>Chloroflexota</taxon>
        <taxon>Ktedonobacteria</taxon>
        <taxon>Ktedonobacterales</taxon>
        <taxon>Dictyobacteraceae</taxon>
        <taxon>Dictyobacter</taxon>
    </lineage>
</organism>
<dbReference type="InterPro" id="IPR011013">
    <property type="entry name" value="Gal_mutarotase_sf_dom"/>
</dbReference>
<dbReference type="Gene3D" id="2.70.98.30">
    <property type="entry name" value="Golgi alpha-mannosidase II, domain 4"/>
    <property type="match status" value="1"/>
</dbReference>
<dbReference type="Proteomes" id="UP000635565">
    <property type="component" value="Unassembled WGS sequence"/>
</dbReference>
<evidence type="ECO:0000313" key="7">
    <source>
        <dbReference type="Proteomes" id="UP000635565"/>
    </source>
</evidence>
<dbReference type="InterPro" id="IPR028995">
    <property type="entry name" value="Glyco_hydro_57/38_cen_sf"/>
</dbReference>
<dbReference type="SUPFAM" id="SSF88688">
    <property type="entry name" value="Families 57/38 glycoside transferase middle domain"/>
    <property type="match status" value="1"/>
</dbReference>
<reference evidence="6 7" key="1">
    <citation type="journal article" date="2021" name="Int. J. Syst. Evol. Microbiol.">
        <title>Reticulibacter mediterranei gen. nov., sp. nov., within the new family Reticulibacteraceae fam. nov., and Ktedonospora formicarum gen. nov., sp. nov., Ktedonobacter robiniae sp. nov., Dictyobacter formicarum sp. nov. and Dictyobacter arantiisoli sp. nov., belonging to the class Ktedonobacteria.</title>
        <authorList>
            <person name="Yabe S."/>
            <person name="Zheng Y."/>
            <person name="Wang C.M."/>
            <person name="Sakai Y."/>
            <person name="Abe K."/>
            <person name="Yokota A."/>
            <person name="Donadio S."/>
            <person name="Cavaletti L."/>
            <person name="Monciardini P."/>
        </authorList>
    </citation>
    <scope>NUCLEOTIDE SEQUENCE [LARGE SCALE GENOMIC DNA]</scope>
    <source>
        <strain evidence="6 7">SOSP1-9</strain>
    </source>
</reference>
<sequence length="1002" mass="113190">MPYHHIKTHRALAATLQRIEKAIYTPLTELYTEAWITPEPVPFAERQSGRHETIALGQSWGKLWDCAWFHFTGRVPEQATGQAVVLLIDLSGEACVVDSNGNPLQGLTTVSSTFDYSLGRPGKHVFPLTERAQGGENIDLWADAGCNDLFGRYQDSGTLKESHVALFHEEMYHLYYDFEVLHELMNQISPDTARHQRILFALSKAANELADYTVEEARLARAHLAAELAKSGGTPSLQLSAIGHAHIDLAWLWPLRETIRKGARTFSTALALLDRYPDYIFGASQPQLYQWMKDYYPQLYKKIAPKVAEGRWETQGAMWVEPDTNISGGEALVRQIIYGKRFFREEFGTEPKMLWLPDVFGYSGALPQILKKAGVDYFLTIKLSWNTFNVFPHHTFFWQGIDGSRVLSHMPPEGTYNSSAAPRALIAAEKNFADKAISEYSTLLFGIGDGGGGPGTEHLERLAREKNLAGLVPVKQEPIETFFERIAADSDEYKTWVGELYLEKHQGTYTTQARNKRFNRKLELALRELEFTAVLAARTPDYTYPTTELDTIWKEVLLYQFHDILPGSSITRVYDESLARYEEMASQVQDLTRQAQATLLKQTGTVTTNQPITLFNSLSWERQEWLQVEGQWHHVTVPALGYISLEHASSSGTDTASQLEASTDVFQNDKLRVQFAPDGSIQSIFDKEQQREVLEAGAYANRLAVYHDEGDAWDFPIQYDEQKPRHFKLEEMSVRVEGPQAIAEQRYSFGKSTLQQRIVLRAGSQRLDFVTHVDWQENHKMLRTSFPVAVNASEATCDIQFGSIKRPTHRNTSWDMARYEICAHKWIDLSQWDYGVALLNDCKYGHKVTQNILDLNLLRSPSYPDPVADRAEHDFTYALYPHAGNYITGNVVRAGYELNVPVQYAQGEPQQGSSSVTSFAQVAAENVIVETIKKAEDGNDIIVRLYEASGSSTHTTLTINTPIQAASSTNLLEETEATLQVQDNTIGLTFKPFEIITLRIQI</sequence>
<keyword evidence="4" id="KW-0326">Glycosidase</keyword>
<dbReference type="Pfam" id="PF09261">
    <property type="entry name" value="Alpha-mann_mid"/>
    <property type="match status" value="1"/>
</dbReference>